<evidence type="ECO:0000313" key="1">
    <source>
        <dbReference type="EMBL" id="TDM05177.1"/>
    </source>
</evidence>
<evidence type="ECO:0008006" key="3">
    <source>
        <dbReference type="Google" id="ProtNLM"/>
    </source>
</evidence>
<name>A0A4R6BS31_9STAP</name>
<dbReference type="Proteomes" id="UP000294802">
    <property type="component" value="Unassembled WGS sequence"/>
</dbReference>
<dbReference type="EMBL" id="SCWB01000025">
    <property type="protein sequence ID" value="TDM05177.1"/>
    <property type="molecule type" value="Genomic_DNA"/>
</dbReference>
<keyword evidence="2" id="KW-1185">Reference proteome</keyword>
<protein>
    <recommendedName>
        <fullName evidence="3">DUF3800 domain-containing protein</fullName>
    </recommendedName>
</protein>
<sequence length="400" mass="47209">MTRDETMFYTYIDECKTNYFVTEFYKNNRNNEIYNFYSLSSVSFKSEEYLHRFEERWCQFKEKFNIPSNTCLHFAEYKKLLSSNHVKNIELAIKQKLEIFHDNNHVDIARLENILNNSPSSFTKDLEKIKTSDKEIYQEYKKLFNRYTKKTLGIDEKDITAYNLFLDSSSEFNIRIVHNFFLEMKKVLKESNFSILNTDYINKKKSYLPIRKNTEKPELTSLTHRPAKNLSKDEPRITMKKHLDILIEFLISREFEGNIYLDENLPKTTYSKLRFDADGKEFEAKNDLKTAFHECLTTGTERFVQETAVALLDEIRFIRKEEVGSGNNPPHCGSEVVDFLCSLVCTGTRIDYLHKNSVISKEDFPKAKYTTLSFEQNLSDISFQDIIEDKLFLATTIDYS</sequence>
<gene>
    <name evidence="1" type="ORF">ERX29_10600</name>
</gene>
<dbReference type="AlphaFoldDB" id="A0A4R6BS31"/>
<reference evidence="1 2" key="1">
    <citation type="submission" date="2019-01" db="EMBL/GenBank/DDBJ databases">
        <title>Draft genome sequences of the type strains of six Macrococcus species.</title>
        <authorList>
            <person name="Mazhar S."/>
            <person name="Altermann E."/>
            <person name="Hill C."/>
            <person name="Mcauliffe O."/>
        </authorList>
    </citation>
    <scope>NUCLEOTIDE SEQUENCE [LARGE SCALE GENOMIC DNA]</scope>
    <source>
        <strain evidence="1 2">CCM4815</strain>
    </source>
</reference>
<dbReference type="RefSeq" id="WP_133444649.1">
    <property type="nucleotide sequence ID" value="NZ_SCWB01000025.1"/>
</dbReference>
<comment type="caution">
    <text evidence="1">The sequence shown here is derived from an EMBL/GenBank/DDBJ whole genome shotgun (WGS) entry which is preliminary data.</text>
</comment>
<accession>A0A4R6BS31</accession>
<dbReference type="OrthoDB" id="2986534at2"/>
<evidence type="ECO:0000313" key="2">
    <source>
        <dbReference type="Proteomes" id="UP000294802"/>
    </source>
</evidence>
<organism evidence="1 2">
    <name type="scientific">Macrococcus lamae</name>
    <dbReference type="NCBI Taxonomy" id="198484"/>
    <lineage>
        <taxon>Bacteria</taxon>
        <taxon>Bacillati</taxon>
        <taxon>Bacillota</taxon>
        <taxon>Bacilli</taxon>
        <taxon>Bacillales</taxon>
        <taxon>Staphylococcaceae</taxon>
        <taxon>Macrococcus</taxon>
    </lineage>
</organism>
<proteinExistence type="predicted"/>